<proteinExistence type="predicted"/>
<sequence>MVTAIVLTGCQSTPVADEGEPAPPPLPAGLDLGRANRAAPLPGLPDWSRAGYREGENLPAEADYNPDPACRITPGELANQFDVRPDDGEDDSAGIQSAIDRIRTDCTPDAGFGKLSLIIFPAGTLEVSRQLWVDADYLTLRGAGHSTRVVFRPDENTRYDTLTADGSAWDPDAMTCGDAKGGWLWPGRGLFRVQSQAVEESYQDSCTEPNRQDLVKGTVNVHWKAGVKLAAKPGSAGIAAHAGDTEVHLAKKAKDFTVGGLVNIRAANTTRMYEEQQALPTEHELQNLHMRQRMYRITAVGEKSITLDRPLDFDVPVTSTSDGSAPIDGDEYDSKAAPVVDPVVGVGFESFAFTQEVPGLTPDRVRHDYGNFAPESAMHGIVFKWAADSWVRNVRIEMAGSHPIVTEEAKNLQIVGNQLDGSWNKGKGGNGYLRGSRVWDSVYANNTTRGLRHFTFQWSAAGNVVLGNEFDSDLNLHGGWERQNLFENNTVRVPAAHGPGNCTANCGAEGGGSEQGTWYPIWWGAGKKAVKWSGATGPQNVFFRNNLAKQTTPDGPFDAYAPYGTGGDTVFQFGWQAGKWQHLGRDGAPITDWAGNETADFAGHGVDTGLTHAGPSLFLRSLG</sequence>
<dbReference type="InterPro" id="IPR011050">
    <property type="entry name" value="Pectin_lyase_fold/virulence"/>
</dbReference>
<name>A0A344L2H1_9PSEU</name>
<reference evidence="1 2" key="1">
    <citation type="submission" date="2016-04" db="EMBL/GenBank/DDBJ databases">
        <title>Complete genome sequence and analysis of deep-sea sediment isolate, Amycolatopsis sp. WP1.</title>
        <authorList>
            <person name="Wang H."/>
            <person name="Chen S."/>
            <person name="Wu Q."/>
        </authorList>
    </citation>
    <scope>NUCLEOTIDE SEQUENCE [LARGE SCALE GENOMIC DNA]</scope>
    <source>
        <strain evidence="1 2">WP1</strain>
    </source>
</reference>
<dbReference type="OrthoDB" id="264773at2"/>
<evidence type="ECO:0000313" key="1">
    <source>
        <dbReference type="EMBL" id="AXB42245.1"/>
    </source>
</evidence>
<dbReference type="InterPro" id="IPR012334">
    <property type="entry name" value="Pectin_lyas_fold"/>
</dbReference>
<protein>
    <submittedName>
        <fullName evidence="1">Uncharacterized protein</fullName>
    </submittedName>
</protein>
<dbReference type="KEGG" id="aab:A4R43_06620"/>
<dbReference type="AlphaFoldDB" id="A0A344L2H1"/>
<gene>
    <name evidence="1" type="ORF">A4R43_06620</name>
</gene>
<dbReference type="SUPFAM" id="SSF51126">
    <property type="entry name" value="Pectin lyase-like"/>
    <property type="match status" value="1"/>
</dbReference>
<dbReference type="Proteomes" id="UP000250434">
    <property type="component" value="Chromosome"/>
</dbReference>
<evidence type="ECO:0000313" key="2">
    <source>
        <dbReference type="Proteomes" id="UP000250434"/>
    </source>
</evidence>
<accession>A0A344L2H1</accession>
<organism evidence="1 2">
    <name type="scientific">Amycolatopsis albispora</name>
    <dbReference type="NCBI Taxonomy" id="1804986"/>
    <lineage>
        <taxon>Bacteria</taxon>
        <taxon>Bacillati</taxon>
        <taxon>Actinomycetota</taxon>
        <taxon>Actinomycetes</taxon>
        <taxon>Pseudonocardiales</taxon>
        <taxon>Pseudonocardiaceae</taxon>
        <taxon>Amycolatopsis</taxon>
    </lineage>
</organism>
<keyword evidence="2" id="KW-1185">Reference proteome</keyword>
<dbReference type="Gene3D" id="2.160.20.10">
    <property type="entry name" value="Single-stranded right-handed beta-helix, Pectin lyase-like"/>
    <property type="match status" value="1"/>
</dbReference>
<dbReference type="EMBL" id="CP015163">
    <property type="protein sequence ID" value="AXB42245.1"/>
    <property type="molecule type" value="Genomic_DNA"/>
</dbReference>